<evidence type="ECO:0000313" key="1">
    <source>
        <dbReference type="EMBL" id="CAG2250368.1"/>
    </source>
</evidence>
<keyword evidence="2" id="KW-1185">Reference proteome</keyword>
<reference evidence="1" key="1">
    <citation type="submission" date="2021-03" db="EMBL/GenBank/DDBJ databases">
        <authorList>
            <person name="Bekaert M."/>
        </authorList>
    </citation>
    <scope>NUCLEOTIDE SEQUENCE</scope>
</reference>
<protein>
    <submittedName>
        <fullName evidence="1">Uncharacterized protein</fullName>
    </submittedName>
</protein>
<dbReference type="AlphaFoldDB" id="A0A8S3V8G8"/>
<dbReference type="Proteomes" id="UP000683360">
    <property type="component" value="Unassembled WGS sequence"/>
</dbReference>
<organism evidence="1 2">
    <name type="scientific">Mytilus edulis</name>
    <name type="common">Blue mussel</name>
    <dbReference type="NCBI Taxonomy" id="6550"/>
    <lineage>
        <taxon>Eukaryota</taxon>
        <taxon>Metazoa</taxon>
        <taxon>Spiralia</taxon>
        <taxon>Lophotrochozoa</taxon>
        <taxon>Mollusca</taxon>
        <taxon>Bivalvia</taxon>
        <taxon>Autobranchia</taxon>
        <taxon>Pteriomorphia</taxon>
        <taxon>Mytilida</taxon>
        <taxon>Mytiloidea</taxon>
        <taxon>Mytilidae</taxon>
        <taxon>Mytilinae</taxon>
        <taxon>Mytilus</taxon>
    </lineage>
</organism>
<sequence>MEKSVSYSTKDWDDVADVPILHVSYLINVLLPRRHFGHDRLLIKKQNILEGFSNVKGCLSGKLHIVPVESKVEGYGIPVTVRLTDEPYIEYMSDFDVMLVRGEFSTSLTKEFEKMKRKFHFSIFIETAQTHPGYGRVRLFSPVKHGTKTH</sequence>
<proteinExistence type="predicted"/>
<dbReference type="EMBL" id="CAJPWZ010003049">
    <property type="protein sequence ID" value="CAG2250368.1"/>
    <property type="molecule type" value="Genomic_DNA"/>
</dbReference>
<name>A0A8S3V8G8_MYTED</name>
<accession>A0A8S3V8G8</accession>
<evidence type="ECO:0000313" key="2">
    <source>
        <dbReference type="Proteomes" id="UP000683360"/>
    </source>
</evidence>
<gene>
    <name evidence="1" type="ORF">MEDL_62107</name>
</gene>
<dbReference type="OrthoDB" id="10330660at2759"/>
<comment type="caution">
    <text evidence="1">The sequence shown here is derived from an EMBL/GenBank/DDBJ whole genome shotgun (WGS) entry which is preliminary data.</text>
</comment>